<dbReference type="EMBL" id="CP000880">
    <property type="protein sequence ID" value="ABX20088.1"/>
    <property type="molecule type" value="Genomic_DNA"/>
</dbReference>
<accession>A9MFY0</accession>
<keyword evidence="2" id="KW-1185">Reference proteome</keyword>
<dbReference type="KEGG" id="ses:SARI_00135"/>
<dbReference type="HOGENOM" id="CLU_1785513_0_0_6"/>
<protein>
    <submittedName>
        <fullName evidence="1">Uncharacterized protein</fullName>
    </submittedName>
</protein>
<dbReference type="AlphaFoldDB" id="A9MFY0"/>
<organism evidence="1 2">
    <name type="scientific">Salmonella arizonae (strain ATCC BAA-731 / CDC346-86 / RSK2980)</name>
    <dbReference type="NCBI Taxonomy" id="41514"/>
    <lineage>
        <taxon>Bacteria</taxon>
        <taxon>Pseudomonadati</taxon>
        <taxon>Pseudomonadota</taxon>
        <taxon>Gammaproteobacteria</taxon>
        <taxon>Enterobacterales</taxon>
        <taxon>Enterobacteriaceae</taxon>
        <taxon>Salmonella</taxon>
    </lineage>
</organism>
<name>A9MFY0_SALAR</name>
<gene>
    <name evidence="1" type="ordered locus">SARI_00135</name>
</gene>
<dbReference type="STRING" id="41514.SARI_00135"/>
<reference evidence="1 2" key="1">
    <citation type="submission" date="2007-11" db="EMBL/GenBank/DDBJ databases">
        <authorList>
            <consortium name="The Salmonella enterica serovar Arizonae Genome Sequencing Project"/>
            <person name="McClelland M."/>
            <person name="Sanderson E.K."/>
            <person name="Porwollik S."/>
            <person name="Spieth J."/>
            <person name="Clifton W.S."/>
            <person name="Fulton R."/>
            <person name="Chunyan W."/>
            <person name="Wollam A."/>
            <person name="Shah N."/>
            <person name="Pepin K."/>
            <person name="Bhonagiri V."/>
            <person name="Nash W."/>
            <person name="Johnson M."/>
            <person name="Thiruvilangam P."/>
            <person name="Wilson R."/>
        </authorList>
    </citation>
    <scope>NUCLEOTIDE SEQUENCE [LARGE SCALE GENOMIC DNA]</scope>
    <source>
        <strain evidence="2">ATCC BAA-731 / CDC346-86 / RSK2980</strain>
    </source>
</reference>
<evidence type="ECO:0000313" key="2">
    <source>
        <dbReference type="Proteomes" id="UP000002084"/>
    </source>
</evidence>
<dbReference type="Proteomes" id="UP000002084">
    <property type="component" value="Chromosome"/>
</dbReference>
<proteinExistence type="predicted"/>
<sequence length="145" mass="15758">MYALRNDNFASYSHSQRNYPCFSLSANDSAFCASESWGKITSGCNSCKCFPCIAAILTGLANTVRPFINKVSVTRCCSSSATATTTRGLKRPPERPTPTRPCWLSLSNARLKREICQPPSASCAHQAITATVIRVETIMCSCCFA</sequence>
<evidence type="ECO:0000313" key="1">
    <source>
        <dbReference type="EMBL" id="ABX20088.1"/>
    </source>
</evidence>